<gene>
    <name evidence="1" type="ORF">BJA5080_05866</name>
</gene>
<dbReference type="AlphaFoldDB" id="A0A837C5K2"/>
<evidence type="ECO:0000313" key="1">
    <source>
        <dbReference type="EMBL" id="KGJ64063.1"/>
    </source>
</evidence>
<evidence type="ECO:0000313" key="2">
    <source>
        <dbReference type="Proteomes" id="UP000024900"/>
    </source>
</evidence>
<reference evidence="1 2" key="1">
    <citation type="journal article" date="2014" name="BMC Genomics">
        <title>Comparative genomics of Bradyrhizobium japonicum CPAC 15 and Bradyrhizobium diazoefficiens CPAC 7: elite model strains for understanding symbiotic performance with soybean.</title>
        <authorList>
            <person name="Siqueira A.F."/>
            <person name="Ormeno-Orrillo E."/>
            <person name="Souza R.C."/>
            <person name="Rodrigues E.P."/>
            <person name="Almeida L.G."/>
            <person name="Barcellos F.G."/>
            <person name="Batista J.S."/>
            <person name="Nakatami A.S."/>
            <person name="Martinez-Romero E."/>
            <person name="Vasconcelos A.T."/>
            <person name="Hungria M."/>
        </authorList>
    </citation>
    <scope>NUCLEOTIDE SEQUENCE [LARGE SCALE GENOMIC DNA]</scope>
    <source>
        <strain evidence="1 2">SEMIA 5080</strain>
    </source>
</reference>
<organism evidence="1 2">
    <name type="scientific">Bradyrhizobium diazoefficiens SEMIA 5080</name>
    <dbReference type="NCBI Taxonomy" id="754504"/>
    <lineage>
        <taxon>Bacteria</taxon>
        <taxon>Pseudomonadati</taxon>
        <taxon>Pseudomonadota</taxon>
        <taxon>Alphaproteobacteria</taxon>
        <taxon>Hyphomicrobiales</taxon>
        <taxon>Nitrobacteraceae</taxon>
        <taxon>Bradyrhizobium</taxon>
    </lineage>
</organism>
<dbReference type="EMBL" id="ADOU02000008">
    <property type="protein sequence ID" value="KGJ64063.1"/>
    <property type="molecule type" value="Genomic_DNA"/>
</dbReference>
<proteinExistence type="predicted"/>
<protein>
    <submittedName>
        <fullName evidence="1">Uncharacterized protein</fullName>
    </submittedName>
</protein>
<accession>A0A837C5K2</accession>
<sequence>MTCLSLGRERLVQLLILTVAQGVVRRVMAADQAHELLRVHLVTVIAGILVRHRRTTDVVRLRARLLRPALI</sequence>
<comment type="caution">
    <text evidence="1">The sequence shown here is derived from an EMBL/GenBank/DDBJ whole genome shotgun (WGS) entry which is preliminary data.</text>
</comment>
<dbReference type="Proteomes" id="UP000024900">
    <property type="component" value="Unassembled WGS sequence"/>
</dbReference>
<name>A0A837C5K2_9BRAD</name>